<comment type="caution">
    <text evidence="1">The sequence shown here is derived from an EMBL/GenBank/DDBJ whole genome shotgun (WGS) entry which is preliminary data.</text>
</comment>
<sequence length="150" mass="16885">MSSGFPIKYNINLPHCQPATVELPVTDFPAPEKDSSCHSTPIPILRDTGIAYVKQPGVNYFVGHFNLELLVKPLDALVSREHVKALVKPFHLAAEHEKSRAAVTQPALPVRRFKATQRSMRLMRDTFGIRYWSSDGSSHQSQYIVEFDPV</sequence>
<protein>
    <submittedName>
        <fullName evidence="1">Uncharacterized protein</fullName>
    </submittedName>
</protein>
<dbReference type="Proteomes" id="UP000641853">
    <property type="component" value="Unassembled WGS sequence"/>
</dbReference>
<dbReference type="EMBL" id="JACBAG010001718">
    <property type="protein sequence ID" value="KAF7183513.1"/>
    <property type="molecule type" value="Genomic_DNA"/>
</dbReference>
<organism evidence="1 2">
    <name type="scientific">Aspergillus felis</name>
    <dbReference type="NCBI Taxonomy" id="1287682"/>
    <lineage>
        <taxon>Eukaryota</taxon>
        <taxon>Fungi</taxon>
        <taxon>Dikarya</taxon>
        <taxon>Ascomycota</taxon>
        <taxon>Pezizomycotina</taxon>
        <taxon>Eurotiomycetes</taxon>
        <taxon>Eurotiomycetidae</taxon>
        <taxon>Eurotiales</taxon>
        <taxon>Aspergillaceae</taxon>
        <taxon>Aspergillus</taxon>
        <taxon>Aspergillus subgen. Fumigati</taxon>
    </lineage>
</organism>
<proteinExistence type="predicted"/>
<reference evidence="1" key="1">
    <citation type="submission" date="2020-06" db="EMBL/GenBank/DDBJ databases">
        <title>Draft genome sequences of strains closely related to Aspergillus parafelis and Aspergillus hiratsukae.</title>
        <authorList>
            <person name="Dos Santos R.A.C."/>
            <person name="Rivero-Menendez O."/>
            <person name="Steenwyk J.L."/>
            <person name="Mead M.E."/>
            <person name="Goldman G.H."/>
            <person name="Alastruey-Izquierdo A."/>
            <person name="Rokas A."/>
        </authorList>
    </citation>
    <scope>NUCLEOTIDE SEQUENCE</scope>
    <source>
        <strain evidence="1">CNM-CM7691</strain>
    </source>
</reference>
<name>A0A8H6R2W6_9EURO</name>
<evidence type="ECO:0000313" key="1">
    <source>
        <dbReference type="EMBL" id="KAF7183513.1"/>
    </source>
</evidence>
<gene>
    <name evidence="1" type="ORF">CNMCM7691_003792</name>
</gene>
<keyword evidence="2" id="KW-1185">Reference proteome</keyword>
<evidence type="ECO:0000313" key="2">
    <source>
        <dbReference type="Proteomes" id="UP000641853"/>
    </source>
</evidence>
<dbReference type="AlphaFoldDB" id="A0A8H6R2W6"/>
<accession>A0A8H6R2W6</accession>